<reference evidence="1 2" key="1">
    <citation type="submission" date="2023-06" db="EMBL/GenBank/DDBJ databases">
        <title>Antibody response to the Sneathia vaginalis cytopathogenic toxin A during pregnancy.</title>
        <authorList>
            <person name="Mccoy Z.T."/>
            <person name="Serrano M.G."/>
            <person name="Spaine K."/>
            <person name="Edwards D.J."/>
            <person name="Buck G.A."/>
            <person name="Jefferson K."/>
        </authorList>
    </citation>
    <scope>NUCLEOTIDE SEQUENCE [LARGE SCALE GENOMIC DNA]</scope>
    <source>
        <strain evidence="1 2">CCUG 42621</strain>
    </source>
</reference>
<evidence type="ECO:0000313" key="1">
    <source>
        <dbReference type="EMBL" id="MDK9580842.1"/>
    </source>
</evidence>
<gene>
    <name evidence="1" type="ORF">QQA45_04845</name>
</gene>
<protein>
    <recommendedName>
        <fullName evidence="3">Phage protein</fullName>
    </recommendedName>
</protein>
<dbReference type="RefSeq" id="WP_285153093.1">
    <property type="nucleotide sequence ID" value="NZ_JASSPP010000007.1"/>
</dbReference>
<organism evidence="1 2">
    <name type="scientific">Sneathia sanguinegens</name>
    <dbReference type="NCBI Taxonomy" id="40543"/>
    <lineage>
        <taxon>Bacteria</taxon>
        <taxon>Fusobacteriati</taxon>
        <taxon>Fusobacteriota</taxon>
        <taxon>Fusobacteriia</taxon>
        <taxon>Fusobacteriales</taxon>
        <taxon>Leptotrichiaceae</taxon>
        <taxon>Sneathia</taxon>
    </lineage>
</organism>
<evidence type="ECO:0000313" key="2">
    <source>
        <dbReference type="Proteomes" id="UP001225134"/>
    </source>
</evidence>
<proteinExistence type="predicted"/>
<evidence type="ECO:0008006" key="3">
    <source>
        <dbReference type="Google" id="ProtNLM"/>
    </source>
</evidence>
<dbReference type="Proteomes" id="UP001225134">
    <property type="component" value="Unassembled WGS sequence"/>
</dbReference>
<name>A0ABT7HLA7_9FUSO</name>
<dbReference type="EMBL" id="JASSPP010000007">
    <property type="protein sequence ID" value="MDK9580842.1"/>
    <property type="molecule type" value="Genomic_DNA"/>
</dbReference>
<accession>A0ABT7HLA7</accession>
<comment type="caution">
    <text evidence="1">The sequence shown here is derived from an EMBL/GenBank/DDBJ whole genome shotgun (WGS) entry which is preliminary data.</text>
</comment>
<sequence>MENTYDKKTLSLSKRYRKYQDIVMALLDDDKEYSLEEVDTIINKFLGKENE</sequence>
<keyword evidence="2" id="KW-1185">Reference proteome</keyword>